<dbReference type="PANTHER" id="PTHR30244:SF42">
    <property type="entry name" value="UDP-2-ACETAMIDO-2-DEOXY-3-OXO-D-GLUCURONATE AMINOTRANSFERASE"/>
    <property type="match status" value="1"/>
</dbReference>
<sequence>MQFVDLQAQYIFLKTSIDNAIRQTLESATFIQGEQVHKLEEELCEYSGAKHTITCANGTDAIQIALMALGIGAGDAVLTTNFSFIGTAEPIALLGATPVFCDIDPKTFNISIADLEQTIINIRETTALNIRAIIAVDIFGSPADYEPLQEVAHRYGLTLISDAAQSLGAEYKNRKIGGVCEITTTSFFPAKPLGCYGDGGAIFCSDAPLAATMRSIAAHGKGSHKYNHVRVGLNSRLDSLQAAILSVKLQNLDREIERRNQIADHLLAACSSTSLTPQSVPSFATSAYAQFSIKAPANQRSEIITHLNKQGIPTQIYYPSPLSSFDIWNTQEHKTTPITYNLCENIFSIPVHPYLSDYEVETLAKALKSIQRI</sequence>
<dbReference type="PANTHER" id="PTHR30244">
    <property type="entry name" value="TRANSAMINASE"/>
    <property type="match status" value="1"/>
</dbReference>
<dbReference type="GO" id="GO:0000271">
    <property type="term" value="P:polysaccharide biosynthetic process"/>
    <property type="evidence" value="ECO:0007669"/>
    <property type="project" value="TreeGrafter"/>
</dbReference>
<reference evidence="5 6" key="1">
    <citation type="journal article" date="2008" name="PLoS Genet.">
        <title>Complete genome sequence of the complex carbohydrate-degrading marine bacterium, Saccharophagus degradans strain 2-40 T.</title>
        <authorList>
            <person name="Weiner R.M."/>
            <person name="Taylor L.E.II."/>
            <person name="Henrissat B."/>
            <person name="Hauser L."/>
            <person name="Land M."/>
            <person name="Coutinho P.M."/>
            <person name="Rancurel C."/>
            <person name="Saunders E.H."/>
            <person name="Longmire A.G."/>
            <person name="Zhang H."/>
            <person name="Bayer E.A."/>
            <person name="Gilbert H.J."/>
            <person name="Larimer F."/>
            <person name="Zhulin I.B."/>
            <person name="Ekborg N.A."/>
            <person name="Lamed R."/>
            <person name="Richardson P.M."/>
            <person name="Borovok I."/>
            <person name="Hutcheson S."/>
        </authorList>
    </citation>
    <scope>NUCLEOTIDE SEQUENCE [LARGE SCALE GENOMIC DNA]</scope>
    <source>
        <strain evidence="6">2-40 / ATCC 43961 / DSM 17024</strain>
    </source>
</reference>
<dbReference type="Gene3D" id="3.90.1150.10">
    <property type="entry name" value="Aspartate Aminotransferase, domain 1"/>
    <property type="match status" value="1"/>
</dbReference>
<dbReference type="eggNOG" id="COG0399">
    <property type="taxonomic scope" value="Bacteria"/>
</dbReference>
<proteinExistence type="inferred from homology"/>
<dbReference type="GeneID" id="98612551"/>
<name>Q21ME8_SACD2</name>
<dbReference type="InterPro" id="IPR015424">
    <property type="entry name" value="PyrdxlP-dep_Trfase"/>
</dbReference>
<dbReference type="PIRSF" id="PIRSF000390">
    <property type="entry name" value="PLP_StrS"/>
    <property type="match status" value="1"/>
</dbReference>
<protein>
    <submittedName>
        <fullName evidence="5">DegT/DnrJ/EryC1/StrS aminotransferase</fullName>
    </submittedName>
</protein>
<dbReference type="InterPro" id="IPR015422">
    <property type="entry name" value="PyrdxlP-dep_Trfase_small"/>
</dbReference>
<dbReference type="InterPro" id="IPR015421">
    <property type="entry name" value="PyrdxlP-dep_Trfase_major"/>
</dbReference>
<gene>
    <name evidence="5" type="ordered locus">Sde_0869</name>
</gene>
<feature type="modified residue" description="N6-(pyridoxal phosphate)lysine" evidence="3">
    <location>
        <position position="191"/>
    </location>
</feature>
<evidence type="ECO:0000313" key="5">
    <source>
        <dbReference type="EMBL" id="ABD80131.1"/>
    </source>
</evidence>
<feature type="active site" description="Proton acceptor" evidence="2">
    <location>
        <position position="191"/>
    </location>
</feature>
<dbReference type="Proteomes" id="UP000001947">
    <property type="component" value="Chromosome"/>
</dbReference>
<keyword evidence="6" id="KW-1185">Reference proteome</keyword>
<dbReference type="KEGG" id="sde:Sde_0869"/>
<dbReference type="Gene3D" id="3.40.640.10">
    <property type="entry name" value="Type I PLP-dependent aspartate aminotransferase-like (Major domain)"/>
    <property type="match status" value="1"/>
</dbReference>
<evidence type="ECO:0000256" key="1">
    <source>
        <dbReference type="ARBA" id="ARBA00022898"/>
    </source>
</evidence>
<dbReference type="GO" id="GO:0008483">
    <property type="term" value="F:transaminase activity"/>
    <property type="evidence" value="ECO:0007669"/>
    <property type="project" value="UniProtKB-KW"/>
</dbReference>
<dbReference type="RefSeq" id="WP_011467352.1">
    <property type="nucleotide sequence ID" value="NC_007912.1"/>
</dbReference>
<organism evidence="5 6">
    <name type="scientific">Saccharophagus degradans (strain 2-40 / ATCC 43961 / DSM 17024)</name>
    <dbReference type="NCBI Taxonomy" id="203122"/>
    <lineage>
        <taxon>Bacteria</taxon>
        <taxon>Pseudomonadati</taxon>
        <taxon>Pseudomonadota</taxon>
        <taxon>Gammaproteobacteria</taxon>
        <taxon>Cellvibrionales</taxon>
        <taxon>Cellvibrionaceae</taxon>
        <taxon>Saccharophagus</taxon>
    </lineage>
</organism>
<keyword evidence="1 3" id="KW-0663">Pyridoxal phosphate</keyword>
<accession>Q21ME8</accession>
<dbReference type="OrthoDB" id="9804264at2"/>
<dbReference type="GO" id="GO:0030170">
    <property type="term" value="F:pyridoxal phosphate binding"/>
    <property type="evidence" value="ECO:0007669"/>
    <property type="project" value="TreeGrafter"/>
</dbReference>
<keyword evidence="5" id="KW-0032">Aminotransferase</keyword>
<evidence type="ECO:0000313" key="6">
    <source>
        <dbReference type="Proteomes" id="UP000001947"/>
    </source>
</evidence>
<keyword evidence="5" id="KW-0808">Transferase</keyword>
<dbReference type="CDD" id="cd00616">
    <property type="entry name" value="AHBA_syn"/>
    <property type="match status" value="1"/>
</dbReference>
<dbReference type="AlphaFoldDB" id="Q21ME8"/>
<dbReference type="Pfam" id="PF01041">
    <property type="entry name" value="DegT_DnrJ_EryC1"/>
    <property type="match status" value="1"/>
</dbReference>
<evidence type="ECO:0000256" key="2">
    <source>
        <dbReference type="PIRSR" id="PIRSR000390-1"/>
    </source>
</evidence>
<dbReference type="STRING" id="203122.Sde_0869"/>
<dbReference type="EMBL" id="CP000282">
    <property type="protein sequence ID" value="ABD80131.1"/>
    <property type="molecule type" value="Genomic_DNA"/>
</dbReference>
<comment type="similarity">
    <text evidence="4">Belongs to the DegT/DnrJ/EryC1 family.</text>
</comment>
<dbReference type="HOGENOM" id="CLU_033332_6_1_6"/>
<dbReference type="InterPro" id="IPR000653">
    <property type="entry name" value="DegT/StrS_aminotransferase"/>
</dbReference>
<dbReference type="SUPFAM" id="SSF53383">
    <property type="entry name" value="PLP-dependent transferases"/>
    <property type="match status" value="1"/>
</dbReference>
<evidence type="ECO:0000256" key="4">
    <source>
        <dbReference type="RuleBase" id="RU004508"/>
    </source>
</evidence>
<evidence type="ECO:0000256" key="3">
    <source>
        <dbReference type="PIRSR" id="PIRSR000390-2"/>
    </source>
</evidence>